<dbReference type="Gene3D" id="1.10.260.40">
    <property type="entry name" value="lambda repressor-like DNA-binding domains"/>
    <property type="match status" value="1"/>
</dbReference>
<gene>
    <name evidence="2" type="ORF">GB993_00780</name>
</gene>
<sequence length="391" mass="45931">MRWFETISQRRLAKQVTQKDLAVRLSITREHLSRIERGTRNASPALQELIDETLDNWSSENELFLQFDYVRLRFPTADYQLVIDEVLGIQREFMAFEDWAFNGYSAQYVFSNIVVMVSLPHENLGTLVELKGQGCREMEGLLLKQDRTWYDFFQQCLAYNVTFKRLDLAINDTVGLLSIPELIKKCERNECISVLRNYQGIRSGGVREEVQGSHGATLYLGSMRSEIYFCVYEKAYEQAQKKGIAVEDVPVKNRFEIRLKNARAEKAVEDLLSFRNVEQTAFGIITRYVRFVDQKPNMEREDWPINPRWAYFCGQNRLPLRLTIAPEPFDLNLTRNWIRKQVAPMLKVLFEIDAFHHNSDTLNMINNIELEERHEQLIEQYTVGREKYGDR</sequence>
<reference evidence="2 3" key="1">
    <citation type="journal article" date="2019" name="Appl. Environ. Microbiol.">
        <title>Genetic determinants of hydroxycinnamic acid metabolism in heterofermentative lactobacilli.</title>
        <authorList>
            <person name="Gaur G."/>
            <person name="Oh J.H."/>
            <person name="Filannino P."/>
            <person name="Gobbetti M."/>
            <person name="van Pijkeren J.P."/>
            <person name="Ganzle M.G."/>
        </authorList>
    </citation>
    <scope>NUCLEOTIDE SEQUENCE [LARGE SCALE GENOMIC DNA]</scope>
    <source>
        <strain evidence="2 3">C5</strain>
    </source>
</reference>
<evidence type="ECO:0000313" key="3">
    <source>
        <dbReference type="Proteomes" id="UP000449209"/>
    </source>
</evidence>
<dbReference type="SUPFAM" id="SSF47413">
    <property type="entry name" value="lambda repressor-like DNA-binding domains"/>
    <property type="match status" value="1"/>
</dbReference>
<dbReference type="RefSeq" id="WP_161002676.1">
    <property type="nucleotide sequence ID" value="NZ_WEZQ01000001.1"/>
</dbReference>
<dbReference type="Pfam" id="PF18106">
    <property type="entry name" value="Rol_Rep_N"/>
    <property type="match status" value="1"/>
</dbReference>
<dbReference type="InterPro" id="IPR003491">
    <property type="entry name" value="REP-like_C"/>
</dbReference>
<evidence type="ECO:0000259" key="1">
    <source>
        <dbReference type="PROSITE" id="PS50943"/>
    </source>
</evidence>
<evidence type="ECO:0000313" key="2">
    <source>
        <dbReference type="EMBL" id="MYV16064.1"/>
    </source>
</evidence>
<dbReference type="Pfam" id="PF01381">
    <property type="entry name" value="HTH_3"/>
    <property type="match status" value="1"/>
</dbReference>
<dbReference type="InterPro" id="IPR001387">
    <property type="entry name" value="Cro/C1-type_HTH"/>
</dbReference>
<dbReference type="InterPro" id="IPR040819">
    <property type="entry name" value="Rol_Rep_N"/>
</dbReference>
<dbReference type="PROSITE" id="PS50943">
    <property type="entry name" value="HTH_CROC1"/>
    <property type="match status" value="1"/>
</dbReference>
<dbReference type="Proteomes" id="UP000449209">
    <property type="component" value="Unassembled WGS sequence"/>
</dbReference>
<protein>
    <submittedName>
        <fullName evidence="2">Helix-turn-helix domain-containing protein</fullName>
    </submittedName>
</protein>
<dbReference type="AlphaFoldDB" id="A0A6N9HZV4"/>
<dbReference type="GO" id="GO:0003677">
    <property type="term" value="F:DNA binding"/>
    <property type="evidence" value="ECO:0007669"/>
    <property type="project" value="InterPro"/>
</dbReference>
<feature type="domain" description="HTH cro/C1-type" evidence="1">
    <location>
        <begin position="7"/>
        <end position="63"/>
    </location>
</feature>
<dbReference type="Pfam" id="PF02486">
    <property type="entry name" value="Rep_trans"/>
    <property type="match status" value="1"/>
</dbReference>
<dbReference type="EMBL" id="WEZQ01000001">
    <property type="protein sequence ID" value="MYV16064.1"/>
    <property type="molecule type" value="Genomic_DNA"/>
</dbReference>
<proteinExistence type="predicted"/>
<name>A0A6N9HZV4_9LACO</name>
<organism evidence="2 3">
    <name type="scientific">Furfurilactobacillus milii</name>
    <dbReference type="NCBI Taxonomy" id="2888272"/>
    <lineage>
        <taxon>Bacteria</taxon>
        <taxon>Bacillati</taxon>
        <taxon>Bacillota</taxon>
        <taxon>Bacilli</taxon>
        <taxon>Lactobacillales</taxon>
        <taxon>Lactobacillaceae</taxon>
        <taxon>Furfurilactobacillus</taxon>
    </lineage>
</organism>
<comment type="caution">
    <text evidence="2">The sequence shown here is derived from an EMBL/GenBank/DDBJ whole genome shotgun (WGS) entry which is preliminary data.</text>
</comment>
<accession>A0A6N9HZV4</accession>
<dbReference type="OrthoDB" id="2067664at2"/>
<dbReference type="CDD" id="cd00093">
    <property type="entry name" value="HTH_XRE"/>
    <property type="match status" value="1"/>
</dbReference>
<dbReference type="SMART" id="SM00530">
    <property type="entry name" value="HTH_XRE"/>
    <property type="match status" value="1"/>
</dbReference>
<dbReference type="InterPro" id="IPR010982">
    <property type="entry name" value="Lambda_DNA-bd_dom_sf"/>
</dbReference>